<gene>
    <name evidence="6" type="ORF">ENX03_00040</name>
</gene>
<keyword evidence="1" id="KW-0479">Metal-binding</keyword>
<dbReference type="GO" id="GO:0046872">
    <property type="term" value="F:metal ion binding"/>
    <property type="evidence" value="ECO:0007669"/>
    <property type="project" value="UniProtKB-KW"/>
</dbReference>
<dbReference type="SFLD" id="SFLDG01084">
    <property type="entry name" value="Uncharacterised_Radical_SAM_Su"/>
    <property type="match status" value="1"/>
</dbReference>
<dbReference type="NCBIfam" id="NF033668">
    <property type="entry name" value="rSAM_PA0069"/>
    <property type="match status" value="1"/>
</dbReference>
<keyword evidence="3" id="KW-0411">Iron-sulfur</keyword>
<keyword evidence="2" id="KW-0408">Iron</keyword>
<evidence type="ECO:0000256" key="3">
    <source>
        <dbReference type="ARBA" id="ARBA00023014"/>
    </source>
</evidence>
<proteinExistence type="predicted"/>
<dbReference type="CDD" id="cd01335">
    <property type="entry name" value="Radical_SAM"/>
    <property type="match status" value="1"/>
</dbReference>
<feature type="domain" description="Radical SAM core" evidence="5">
    <location>
        <begin position="63"/>
        <end position="303"/>
    </location>
</feature>
<evidence type="ECO:0000313" key="6">
    <source>
        <dbReference type="EMBL" id="HFT92333.1"/>
    </source>
</evidence>
<dbReference type="SUPFAM" id="SSF102114">
    <property type="entry name" value="Radical SAM enzymes"/>
    <property type="match status" value="1"/>
</dbReference>
<evidence type="ECO:0000256" key="2">
    <source>
        <dbReference type="ARBA" id="ARBA00023004"/>
    </source>
</evidence>
<dbReference type="PANTHER" id="PTHR43432">
    <property type="entry name" value="SLR0285 PROTEIN"/>
    <property type="match status" value="1"/>
</dbReference>
<dbReference type="Pfam" id="PF04055">
    <property type="entry name" value="Radical_SAM"/>
    <property type="match status" value="1"/>
</dbReference>
<dbReference type="AlphaFoldDB" id="A0A7C3R217"/>
<evidence type="ECO:0000256" key="1">
    <source>
        <dbReference type="ARBA" id="ARBA00022723"/>
    </source>
</evidence>
<sequence>MPDREKPPGLPKGRGASINPPNRYHSTRRESAIRDTSGEEGPPPQTRLFPDTARTVLTTNDSPDVGPGQSLNPYRGCEHGCVYCFARPTHAYLDLSPGLDFETRIFYKEQAPELLEKELARPSYRCEPLALGINTDAYQPAEIRLRLTRRILETLLKHKHPVTIVTKSSLVERDIDLLSDLARDDLVHVHLSLTTLDKDLAQYLEPRAATPGRRLETLRILTDAGIPAGVLVAPVIPVLTEHEVERVLVEARLAGAVSAGYVILRLPLEVLDLFENWLENHVPEKKSAVLAAIREFHGGKLYDARFGVRMRGTGVRADLLEQRFRIKRRRLGFPGLRPLRTDLFSRPGSGKKQPPFLFPDFA</sequence>
<protein>
    <submittedName>
        <fullName evidence="6">PA0069 family radical SAM protein</fullName>
    </submittedName>
</protein>
<accession>A0A7C3R217</accession>
<dbReference type="InterPro" id="IPR040086">
    <property type="entry name" value="MJ0683-like"/>
</dbReference>
<dbReference type="InterPro" id="IPR058240">
    <property type="entry name" value="rSAM_sf"/>
</dbReference>
<comment type="caution">
    <text evidence="6">The sequence shown here is derived from an EMBL/GenBank/DDBJ whole genome shotgun (WGS) entry which is preliminary data.</text>
</comment>
<dbReference type="InterPro" id="IPR006638">
    <property type="entry name" value="Elp3/MiaA/NifB-like_rSAM"/>
</dbReference>
<evidence type="ECO:0000256" key="4">
    <source>
        <dbReference type="SAM" id="MobiDB-lite"/>
    </source>
</evidence>
<name>A0A7C3R217_9BACT</name>
<dbReference type="InterPro" id="IPR007197">
    <property type="entry name" value="rSAM"/>
</dbReference>
<dbReference type="GO" id="GO:0051536">
    <property type="term" value="F:iron-sulfur cluster binding"/>
    <property type="evidence" value="ECO:0007669"/>
    <property type="project" value="UniProtKB-KW"/>
</dbReference>
<organism evidence="6">
    <name type="scientific">Leptospirillum ferriphilum</name>
    <dbReference type="NCBI Taxonomy" id="178606"/>
    <lineage>
        <taxon>Bacteria</taxon>
        <taxon>Pseudomonadati</taxon>
        <taxon>Nitrospirota</taxon>
        <taxon>Nitrospiria</taxon>
        <taxon>Nitrospirales</taxon>
        <taxon>Nitrospiraceae</taxon>
        <taxon>Leptospirillum</taxon>
    </lineage>
</organism>
<dbReference type="SFLD" id="SFLDS00029">
    <property type="entry name" value="Radical_SAM"/>
    <property type="match status" value="1"/>
</dbReference>
<dbReference type="GO" id="GO:0003824">
    <property type="term" value="F:catalytic activity"/>
    <property type="evidence" value="ECO:0007669"/>
    <property type="project" value="InterPro"/>
</dbReference>
<feature type="compositionally biased region" description="Basic and acidic residues" evidence="4">
    <location>
        <begin position="27"/>
        <end position="37"/>
    </location>
</feature>
<dbReference type="PROSITE" id="PS51918">
    <property type="entry name" value="RADICAL_SAM"/>
    <property type="match status" value="1"/>
</dbReference>
<dbReference type="Gene3D" id="3.80.30.30">
    <property type="match status" value="1"/>
</dbReference>
<evidence type="ECO:0000259" key="5">
    <source>
        <dbReference type="PROSITE" id="PS51918"/>
    </source>
</evidence>
<reference evidence="6" key="1">
    <citation type="journal article" date="2020" name="mSystems">
        <title>Genome- and Community-Level Interaction Insights into Carbon Utilization and Element Cycling Functions of Hydrothermarchaeota in Hydrothermal Sediment.</title>
        <authorList>
            <person name="Zhou Z."/>
            <person name="Liu Y."/>
            <person name="Xu W."/>
            <person name="Pan J."/>
            <person name="Luo Z.H."/>
            <person name="Li M."/>
        </authorList>
    </citation>
    <scope>NUCLEOTIDE SEQUENCE [LARGE SCALE GENOMIC DNA]</scope>
    <source>
        <strain evidence="6">SpSt-902</strain>
    </source>
</reference>
<feature type="region of interest" description="Disordered" evidence="4">
    <location>
        <begin position="1"/>
        <end position="51"/>
    </location>
</feature>
<dbReference type="SMART" id="SM00729">
    <property type="entry name" value="Elp3"/>
    <property type="match status" value="1"/>
</dbReference>
<dbReference type="EMBL" id="DTMM01000002">
    <property type="protein sequence ID" value="HFT92333.1"/>
    <property type="molecule type" value="Genomic_DNA"/>
</dbReference>
<dbReference type="PANTHER" id="PTHR43432:SF3">
    <property type="entry name" value="SLR0285 PROTEIN"/>
    <property type="match status" value="1"/>
</dbReference>